<dbReference type="KEGG" id="thas:C6Y53_06295"/>
<dbReference type="RefSeq" id="WP_106471667.1">
    <property type="nucleotide sequence ID" value="NZ_CP027665.1"/>
</dbReference>
<gene>
    <name evidence="1" type="ORF">C6Y53_06295</name>
</gene>
<sequence>MPHATKIATCCYCGTRAALVLRGKTRHELSCSACGAPLHDLKMLRKDRTGDRELVVTPNPKRKVKATRPGRRVAPAAVLATASKKKRKRRKSLLSRVMEEAFDAIEDIFD</sequence>
<name>A0A2S0MND9_9RHOB</name>
<keyword evidence="2" id="KW-1185">Reference proteome</keyword>
<dbReference type="AlphaFoldDB" id="A0A2S0MND9"/>
<evidence type="ECO:0000313" key="2">
    <source>
        <dbReference type="Proteomes" id="UP000237655"/>
    </source>
</evidence>
<organism evidence="1 2">
    <name type="scientific">Pukyongiella litopenaei</name>
    <dbReference type="NCBI Taxonomy" id="2605946"/>
    <lineage>
        <taxon>Bacteria</taxon>
        <taxon>Pseudomonadati</taxon>
        <taxon>Pseudomonadota</taxon>
        <taxon>Alphaproteobacteria</taxon>
        <taxon>Rhodobacterales</taxon>
        <taxon>Paracoccaceae</taxon>
        <taxon>Pukyongiella</taxon>
    </lineage>
</organism>
<dbReference type="EMBL" id="CP027665">
    <property type="protein sequence ID" value="AVO37356.1"/>
    <property type="molecule type" value="Genomic_DNA"/>
</dbReference>
<protein>
    <submittedName>
        <fullName evidence="1">Uncharacterized protein</fullName>
    </submittedName>
</protein>
<reference evidence="2" key="1">
    <citation type="submission" date="2018-03" db="EMBL/GenBank/DDBJ databases">
        <title>Genomic analysis of the strain SH-1 isolated from shrimp intestine.</title>
        <authorList>
            <person name="Kim Y.-S."/>
            <person name="Kim S.-E."/>
            <person name="Kim K.-H."/>
        </authorList>
    </citation>
    <scope>NUCLEOTIDE SEQUENCE [LARGE SCALE GENOMIC DNA]</scope>
    <source>
        <strain evidence="2">SH-1</strain>
    </source>
</reference>
<evidence type="ECO:0000313" key="1">
    <source>
        <dbReference type="EMBL" id="AVO37356.1"/>
    </source>
</evidence>
<dbReference type="Proteomes" id="UP000237655">
    <property type="component" value="Chromosome"/>
</dbReference>
<accession>A0A2S0MND9</accession>
<proteinExistence type="predicted"/>